<evidence type="ECO:0000313" key="3">
    <source>
        <dbReference type="Proteomes" id="UP000069850"/>
    </source>
</evidence>
<feature type="compositionally biased region" description="Basic residues" evidence="1">
    <location>
        <begin position="1"/>
        <end position="13"/>
    </location>
</feature>
<feature type="region of interest" description="Disordered" evidence="1">
    <location>
        <begin position="1"/>
        <end position="22"/>
    </location>
</feature>
<reference evidence="2 3" key="1">
    <citation type="submission" date="2016-01" db="EMBL/GenBank/DDBJ databases">
        <authorList>
            <person name="Manzoor S."/>
        </authorList>
    </citation>
    <scope>NUCLEOTIDE SEQUENCE [LARGE SCALE GENOMIC DNA]</scope>
    <source>
        <strain evidence="2">Methanoculleus sp MAB1</strain>
    </source>
</reference>
<sequence length="61" mass="6852">MTKGLRFHPRPKGRGLPAPPLQPREINVHLKNIYESGELTCDATIRKYGSVETLLSRLGHT</sequence>
<name>A0A0X3BKE2_9EURY</name>
<dbReference type="EMBL" id="LT158599">
    <property type="protein sequence ID" value="CVK32451.1"/>
    <property type="molecule type" value="Genomic_DNA"/>
</dbReference>
<dbReference type="AlphaFoldDB" id="A0A0X3BKE2"/>
<dbReference type="KEGG" id="mema:MMAB1_1238"/>
<evidence type="ECO:0000313" key="2">
    <source>
        <dbReference type="EMBL" id="CVK32451.1"/>
    </source>
</evidence>
<accession>A0A0X3BKE2</accession>
<dbReference type="Proteomes" id="UP000069850">
    <property type="component" value="Chromosome 1"/>
</dbReference>
<evidence type="ECO:0000256" key="1">
    <source>
        <dbReference type="SAM" id="MobiDB-lite"/>
    </source>
</evidence>
<proteinExistence type="predicted"/>
<protein>
    <submittedName>
        <fullName evidence="2">Uncharacterized protein</fullName>
    </submittedName>
</protein>
<organism evidence="2 3">
    <name type="scientific">Methanoculleus bourgensis</name>
    <dbReference type="NCBI Taxonomy" id="83986"/>
    <lineage>
        <taxon>Archaea</taxon>
        <taxon>Methanobacteriati</taxon>
        <taxon>Methanobacteriota</taxon>
        <taxon>Stenosarchaea group</taxon>
        <taxon>Methanomicrobia</taxon>
        <taxon>Methanomicrobiales</taxon>
        <taxon>Methanomicrobiaceae</taxon>
        <taxon>Methanoculleus</taxon>
    </lineage>
</organism>
<gene>
    <name evidence="2" type="ORF">MMAB1_1238</name>
</gene>